<proteinExistence type="predicted"/>
<dbReference type="InterPro" id="IPR038404">
    <property type="entry name" value="TRAP_DctP_sf"/>
</dbReference>
<sequence>MSHIKTLLRKTTAACVLAGVAATSAQAELPTRSFCIFDPIGANGPLFNVMKSAKPAALKWGVALELKAYTDEKIAAEDFKAGQCDSVLLTGTRAREFNKFTGTLEAMGAIKTDEQMKMVLDTLASPKAAKLMRSGEYEVAGILPAGAIYLFTRDRSIDTVEEMQGKKVATLDYDEASLTMVRKVGASVVGASSANFAGKFNNGSVDIAYAPAVAYTPLELYKGTQPNGGVFNYKIAQMNFQIIIRPDRFPEGYGQKVREYAASRYEEAYDIIRKAEAEIKPSEWINPDPEKVAGYDKLLREVRIALRDKGVYDAKALRLMRKVRCKSNPTAAECTQALE</sequence>
<dbReference type="KEGG" id="tcd:AAIA72_13210"/>
<dbReference type="AlphaFoldDB" id="A0AB39UTX3"/>
<feature type="signal peptide" evidence="1">
    <location>
        <begin position="1"/>
        <end position="27"/>
    </location>
</feature>
<organism evidence="2">
    <name type="scientific">Thermohahella caldifontis</name>
    <dbReference type="NCBI Taxonomy" id="3142973"/>
    <lineage>
        <taxon>Bacteria</taxon>
        <taxon>Pseudomonadati</taxon>
        <taxon>Pseudomonadota</taxon>
        <taxon>Gammaproteobacteria</taxon>
        <taxon>Oceanospirillales</taxon>
        <taxon>Hahellaceae</taxon>
        <taxon>Thermohahella</taxon>
    </lineage>
</organism>
<evidence type="ECO:0000256" key="1">
    <source>
        <dbReference type="SAM" id="SignalP"/>
    </source>
</evidence>
<protein>
    <submittedName>
        <fullName evidence="2">Solute-binding protein</fullName>
    </submittedName>
</protein>
<accession>A0AB39UTX3</accession>
<dbReference type="Gene3D" id="3.40.190.170">
    <property type="entry name" value="Bacterial extracellular solute-binding protein, family 7"/>
    <property type="match status" value="1"/>
</dbReference>
<dbReference type="Pfam" id="PF19582">
    <property type="entry name" value="AdeT1_2"/>
    <property type="match status" value="1"/>
</dbReference>
<dbReference type="NCBIfam" id="NF037995">
    <property type="entry name" value="TRAP_S1"/>
    <property type="match status" value="1"/>
</dbReference>
<dbReference type="EMBL" id="CP154858">
    <property type="protein sequence ID" value="XDT71754.1"/>
    <property type="molecule type" value="Genomic_DNA"/>
</dbReference>
<dbReference type="RefSeq" id="WP_369600779.1">
    <property type="nucleotide sequence ID" value="NZ_CP154858.1"/>
</dbReference>
<reference evidence="2" key="1">
    <citation type="submission" date="2024-05" db="EMBL/GenBank/DDBJ databases">
        <title>Genome sequencing of novel strain.</title>
        <authorList>
            <person name="Ganbat D."/>
            <person name="Ganbat S."/>
            <person name="Lee S.-J."/>
        </authorList>
    </citation>
    <scope>NUCLEOTIDE SEQUENCE</scope>
    <source>
        <strain evidence="2">SMD15-11</strain>
    </source>
</reference>
<dbReference type="InterPro" id="IPR045758">
    <property type="entry name" value="AdeT1/2"/>
</dbReference>
<feature type="chain" id="PRO_5044223873" evidence="1">
    <location>
        <begin position="28"/>
        <end position="339"/>
    </location>
</feature>
<name>A0AB39UTX3_9GAMM</name>
<gene>
    <name evidence="2" type="ORF">AAIA72_13210</name>
</gene>
<evidence type="ECO:0000313" key="2">
    <source>
        <dbReference type="EMBL" id="XDT71754.1"/>
    </source>
</evidence>
<keyword evidence="1" id="KW-0732">Signal</keyword>